<protein>
    <submittedName>
        <fullName evidence="2">Uncharacterized protein</fullName>
    </submittedName>
</protein>
<feature type="region of interest" description="Disordered" evidence="1">
    <location>
        <begin position="1"/>
        <end position="45"/>
    </location>
</feature>
<dbReference type="EMBL" id="CAJNNW010034515">
    <property type="protein sequence ID" value="CAE8722987.1"/>
    <property type="molecule type" value="Genomic_DNA"/>
</dbReference>
<dbReference type="AlphaFoldDB" id="A0A813LDE5"/>
<evidence type="ECO:0000256" key="1">
    <source>
        <dbReference type="SAM" id="MobiDB-lite"/>
    </source>
</evidence>
<accession>A0A813LDE5</accession>
<feature type="compositionally biased region" description="Basic and acidic residues" evidence="1">
    <location>
        <begin position="124"/>
        <end position="141"/>
    </location>
</feature>
<name>A0A813LDE5_POLGL</name>
<comment type="caution">
    <text evidence="2">The sequence shown here is derived from an EMBL/GenBank/DDBJ whole genome shotgun (WGS) entry which is preliminary data.</text>
</comment>
<evidence type="ECO:0000313" key="2">
    <source>
        <dbReference type="EMBL" id="CAE8722987.1"/>
    </source>
</evidence>
<organism evidence="2 3">
    <name type="scientific">Polarella glacialis</name>
    <name type="common">Dinoflagellate</name>
    <dbReference type="NCBI Taxonomy" id="89957"/>
    <lineage>
        <taxon>Eukaryota</taxon>
        <taxon>Sar</taxon>
        <taxon>Alveolata</taxon>
        <taxon>Dinophyceae</taxon>
        <taxon>Suessiales</taxon>
        <taxon>Suessiaceae</taxon>
        <taxon>Polarella</taxon>
    </lineage>
</organism>
<sequence length="316" mass="36126">GGASGRAGPAMAFVKDDDDKPDEKPDEKPEMSPWAQPDLEEDKPKRVVGWRMGQAFTEEEVREIMRKEKGARQEYRGLKKAVTKSRQKEQKDPMVGLPPTWQAFWSTVPHLDPQDAHKQFLKEEQKRARTAEKEAAAKSDLEGLAVEPEAAGPLGETTEEEIRRLERRVADMREVLQDKERVSLEWDKKLARCKRLREEADERARRVKRKVEDASYHHGVTVGKMRSSDGYFRYLYEDTQSDQQKKVISLKRSCALMEKQMDLLKGHVRLLLKVAAEDGSLAEGRSAPSELPDGELPKLPPPTPHRMPPRSPELHH</sequence>
<feature type="region of interest" description="Disordered" evidence="1">
    <location>
        <begin position="72"/>
        <end position="98"/>
    </location>
</feature>
<feature type="region of interest" description="Disordered" evidence="1">
    <location>
        <begin position="124"/>
        <end position="158"/>
    </location>
</feature>
<feature type="non-terminal residue" evidence="2">
    <location>
        <position position="1"/>
    </location>
</feature>
<feature type="compositionally biased region" description="Basic and acidic residues" evidence="1">
    <location>
        <begin position="14"/>
        <end position="30"/>
    </location>
</feature>
<feature type="compositionally biased region" description="Pro residues" evidence="1">
    <location>
        <begin position="298"/>
        <end position="316"/>
    </location>
</feature>
<gene>
    <name evidence="2" type="ORF">PGLA2088_LOCUS42864</name>
</gene>
<dbReference type="Proteomes" id="UP000626109">
    <property type="component" value="Unassembled WGS sequence"/>
</dbReference>
<feature type="region of interest" description="Disordered" evidence="1">
    <location>
        <begin position="279"/>
        <end position="316"/>
    </location>
</feature>
<reference evidence="2" key="1">
    <citation type="submission" date="2021-02" db="EMBL/GenBank/DDBJ databases">
        <authorList>
            <person name="Dougan E. K."/>
            <person name="Rhodes N."/>
            <person name="Thang M."/>
            <person name="Chan C."/>
        </authorList>
    </citation>
    <scope>NUCLEOTIDE SEQUENCE</scope>
</reference>
<evidence type="ECO:0000313" key="3">
    <source>
        <dbReference type="Proteomes" id="UP000626109"/>
    </source>
</evidence>
<proteinExistence type="predicted"/>